<dbReference type="SUPFAM" id="SSF52540">
    <property type="entry name" value="P-loop containing nucleoside triphosphate hydrolases"/>
    <property type="match status" value="1"/>
</dbReference>
<dbReference type="EMBL" id="WUTW01000004">
    <property type="protein sequence ID" value="MXQ66346.1"/>
    <property type="molecule type" value="Genomic_DNA"/>
</dbReference>
<keyword evidence="2" id="KW-1133">Transmembrane helix</keyword>
<evidence type="ECO:0000256" key="1">
    <source>
        <dbReference type="SAM" id="MobiDB-lite"/>
    </source>
</evidence>
<dbReference type="OrthoDB" id="4506813at2"/>
<evidence type="ECO:0000313" key="4">
    <source>
        <dbReference type="Proteomes" id="UP000431901"/>
    </source>
</evidence>
<evidence type="ECO:0000313" key="3">
    <source>
        <dbReference type="EMBL" id="MXQ66346.1"/>
    </source>
</evidence>
<keyword evidence="2" id="KW-0812">Transmembrane</keyword>
<evidence type="ECO:0000256" key="2">
    <source>
        <dbReference type="SAM" id="Phobius"/>
    </source>
</evidence>
<dbReference type="RefSeq" id="WP_161104551.1">
    <property type="nucleotide sequence ID" value="NZ_JBHLYI010000007.1"/>
</dbReference>
<dbReference type="Proteomes" id="UP000431901">
    <property type="component" value="Unassembled WGS sequence"/>
</dbReference>
<reference evidence="3 4" key="1">
    <citation type="submission" date="2019-12" db="EMBL/GenBank/DDBJ databases">
        <title>Nocardia macrotermitis sp. nov. and Nocardia aurantia sp. nov., isolated from the gut of the fungus growing-termite Macrotermes natalensis.</title>
        <authorList>
            <person name="Christine B."/>
            <person name="Rene B."/>
        </authorList>
    </citation>
    <scope>NUCLEOTIDE SEQUENCE [LARGE SCALE GENOMIC DNA]</scope>
    <source>
        <strain evidence="3 4">DSM 102126</strain>
    </source>
</reference>
<proteinExistence type="predicted"/>
<feature type="transmembrane region" description="Helical" evidence="2">
    <location>
        <begin position="471"/>
        <end position="492"/>
    </location>
</feature>
<feature type="transmembrane region" description="Helical" evidence="2">
    <location>
        <begin position="437"/>
        <end position="459"/>
    </location>
</feature>
<comment type="caution">
    <text evidence="3">The sequence shown here is derived from an EMBL/GenBank/DDBJ whole genome shotgun (WGS) entry which is preliminary data.</text>
</comment>
<dbReference type="Gene3D" id="3.40.50.300">
    <property type="entry name" value="P-loop containing nucleotide triphosphate hydrolases"/>
    <property type="match status" value="1"/>
</dbReference>
<gene>
    <name evidence="3" type="ORF">GQ466_20210</name>
</gene>
<organism evidence="3 4">
    <name type="scientific">Actinomadura rayongensis</name>
    <dbReference type="NCBI Taxonomy" id="1429076"/>
    <lineage>
        <taxon>Bacteria</taxon>
        <taxon>Bacillati</taxon>
        <taxon>Actinomycetota</taxon>
        <taxon>Actinomycetes</taxon>
        <taxon>Streptosporangiales</taxon>
        <taxon>Thermomonosporaceae</taxon>
        <taxon>Actinomadura</taxon>
    </lineage>
</organism>
<sequence>MAKVRTGRVDGQVVVGDYNCVINAAKGSTVTVHRGGPPPVALRDELGGDRLPRTGAMPHGRDVEIARVDAWLAADRPVEIRGVPGVGKSALLRELAEARRAAGRHVVYLSASGLPVDDVLRKLFVACYDADDYQPDPARLGRLMGEVDALFLVDDFAGSAENVDRLLAATPGGDLVLATRRPCLGGSGASLELTGLGEDAALALIEAELGRSLRDEERAPARDLCRAASGHPRALRRAVDAARGADGGPAFEPDPAVVTRALVDGLDGAAREALLVLSLLDAAPLSAALLAALTGAEAEDAGRILERLAAAELAVPTRGAYRSVPPPDDDGTDRPSPSADDLALYFRRLADWAATASAREIADEAAVVTRLLAAAVERGAHEAARDLARAAAPALQRSLRWGSWRTVLALGLVAARELNSADDLHYFRHEENVRKRVLGLAGATAAGGAAAGGLLALLGAKGGGVVSAHPVAFGAATVLALTVAGLGVAAAARDDGPPPRVHGPVAAPVPSWSRTTPSATMSPSDAWLRLSVASVKAGAHYGARVGGMEPGETVVLSWTGPASGRAETLTADRDGTAEADVRAATDPGRYTIRATGQRSGRDASAPLTVEGAADLGAPALRLSPSAPRFGDPIQATASGFKPGETVIFYMGMTRYGHGGAGGDAEANASGVAVAVFGDGWANGNRNVMVHAEGLTSKREAAATAHYRPVQGIGRLAARADRDPVHPGDTVTITGTGFAPGWNVEWSCSGFGLTTSARDDGTIEFMLHVPDDARNGRLDVHISQWASGRKTDVALHVQPRPSATP</sequence>
<dbReference type="InterPro" id="IPR027417">
    <property type="entry name" value="P-loop_NTPase"/>
</dbReference>
<keyword evidence="4" id="KW-1185">Reference proteome</keyword>
<dbReference type="AlphaFoldDB" id="A0A6I4WEQ4"/>
<keyword evidence="2" id="KW-0472">Membrane</keyword>
<feature type="region of interest" description="Disordered" evidence="1">
    <location>
        <begin position="495"/>
        <end position="519"/>
    </location>
</feature>
<name>A0A6I4WEQ4_9ACTN</name>
<accession>A0A6I4WEQ4</accession>
<protein>
    <submittedName>
        <fullName evidence="3">Uncharacterized protein</fullName>
    </submittedName>
</protein>